<dbReference type="EMBL" id="CP066690">
    <property type="protein sequence ID" value="QQG44997.1"/>
    <property type="molecule type" value="Genomic_DNA"/>
</dbReference>
<dbReference type="Proteomes" id="UP000595618">
    <property type="component" value="Chromosome"/>
</dbReference>
<sequence>MSVITIPKKEYRILLDAKLRYEYLRQVMEKDIFSPPPTKKITEVLGAFRATKKYNQKFLKSLGRGLRRSSYFRT</sequence>
<gene>
    <name evidence="1" type="ORF">HYW89_03255</name>
</gene>
<name>A0A7T5RJ12_9BACT</name>
<evidence type="ECO:0000313" key="2">
    <source>
        <dbReference type="Proteomes" id="UP000595618"/>
    </source>
</evidence>
<evidence type="ECO:0000313" key="1">
    <source>
        <dbReference type="EMBL" id="QQG44997.1"/>
    </source>
</evidence>
<dbReference type="AlphaFoldDB" id="A0A7T5RJ12"/>
<protein>
    <submittedName>
        <fullName evidence="1">Uncharacterized protein</fullName>
    </submittedName>
</protein>
<proteinExistence type="predicted"/>
<reference evidence="1 2" key="1">
    <citation type="submission" date="2020-07" db="EMBL/GenBank/DDBJ databases">
        <title>Huge and variable diversity of episymbiotic CPR bacteria and DPANN archaea in groundwater ecosystems.</title>
        <authorList>
            <person name="He C.Y."/>
            <person name="Keren R."/>
            <person name="Whittaker M."/>
            <person name="Farag I.F."/>
            <person name="Doudna J."/>
            <person name="Cate J.H.D."/>
            <person name="Banfield J.F."/>
        </authorList>
    </citation>
    <scope>NUCLEOTIDE SEQUENCE [LARGE SCALE GENOMIC DNA]</scope>
    <source>
        <strain evidence="1">NC_groundwater_541_Ag_S-0.1um_46_50</strain>
    </source>
</reference>
<accession>A0A7T5RJ12</accession>
<organism evidence="1 2">
    <name type="scientific">Candidatus Sungiibacteriota bacterium</name>
    <dbReference type="NCBI Taxonomy" id="2750080"/>
    <lineage>
        <taxon>Bacteria</taxon>
        <taxon>Candidatus Sungiibacteriota</taxon>
    </lineage>
</organism>